<dbReference type="OrthoDB" id="3341843at2759"/>
<feature type="transmembrane region" description="Helical" evidence="1">
    <location>
        <begin position="236"/>
        <end position="262"/>
    </location>
</feature>
<keyword evidence="1" id="KW-0472">Membrane</keyword>
<protein>
    <recommendedName>
        <fullName evidence="2">DUF6533 domain-containing protein</fullName>
    </recommendedName>
</protein>
<keyword evidence="1" id="KW-0812">Transmembrane</keyword>
<gene>
    <name evidence="3" type="ORF">MSAN_01118000</name>
</gene>
<feature type="transmembrane region" description="Helical" evidence="1">
    <location>
        <begin position="115"/>
        <end position="133"/>
    </location>
</feature>
<sequence>MSDFSRSRRPGFLCFFSPRFYKFHSCRLHPHAPMSALGDPQTLLLGTLLSCLTILIYDWICTLDQEITYVWSRPLSTGTVLFALNRYSPFIDISAAVSASLEHLSSEQCLTRYTIYSWFSIVGIFLSEVILMLRTWALWGRRRSLLIGLIILAICTLIPIIVITELEIKSLIDISPFGLAGCSWLGNAKSIIIFSYVLIMILESTIVILTALKAYRDLRYSRLPWLVQLYRDGMLFYVYLLMISLANVLVIALAPPLFSWLFSPQRVLHSVLCTRVLFHIRRTLFRESIVDLGFDDSHGPADAITFPQ</sequence>
<reference evidence="3" key="1">
    <citation type="submission" date="2020-05" db="EMBL/GenBank/DDBJ databases">
        <title>Mycena genomes resolve the evolution of fungal bioluminescence.</title>
        <authorList>
            <person name="Tsai I.J."/>
        </authorList>
    </citation>
    <scope>NUCLEOTIDE SEQUENCE</scope>
    <source>
        <strain evidence="3">160909Yilan</strain>
    </source>
</reference>
<evidence type="ECO:0000259" key="2">
    <source>
        <dbReference type="Pfam" id="PF20151"/>
    </source>
</evidence>
<name>A0A8H7D6R1_9AGAR</name>
<dbReference type="Pfam" id="PF20151">
    <property type="entry name" value="DUF6533"/>
    <property type="match status" value="1"/>
</dbReference>
<accession>A0A8H7D6R1</accession>
<dbReference type="EMBL" id="JACAZH010000008">
    <property type="protein sequence ID" value="KAF7360883.1"/>
    <property type="molecule type" value="Genomic_DNA"/>
</dbReference>
<evidence type="ECO:0000313" key="3">
    <source>
        <dbReference type="EMBL" id="KAF7360883.1"/>
    </source>
</evidence>
<comment type="caution">
    <text evidence="3">The sequence shown here is derived from an EMBL/GenBank/DDBJ whole genome shotgun (WGS) entry which is preliminary data.</text>
</comment>
<evidence type="ECO:0000313" key="4">
    <source>
        <dbReference type="Proteomes" id="UP000623467"/>
    </source>
</evidence>
<organism evidence="3 4">
    <name type="scientific">Mycena sanguinolenta</name>
    <dbReference type="NCBI Taxonomy" id="230812"/>
    <lineage>
        <taxon>Eukaryota</taxon>
        <taxon>Fungi</taxon>
        <taxon>Dikarya</taxon>
        <taxon>Basidiomycota</taxon>
        <taxon>Agaricomycotina</taxon>
        <taxon>Agaricomycetes</taxon>
        <taxon>Agaricomycetidae</taxon>
        <taxon>Agaricales</taxon>
        <taxon>Marasmiineae</taxon>
        <taxon>Mycenaceae</taxon>
        <taxon>Mycena</taxon>
    </lineage>
</organism>
<feature type="domain" description="DUF6533" evidence="2">
    <location>
        <begin position="48"/>
        <end position="91"/>
    </location>
</feature>
<dbReference type="AlphaFoldDB" id="A0A8H7D6R1"/>
<keyword evidence="1" id="KW-1133">Transmembrane helix</keyword>
<dbReference type="InterPro" id="IPR045340">
    <property type="entry name" value="DUF6533"/>
</dbReference>
<keyword evidence="4" id="KW-1185">Reference proteome</keyword>
<dbReference type="Proteomes" id="UP000623467">
    <property type="component" value="Unassembled WGS sequence"/>
</dbReference>
<feature type="transmembrane region" description="Helical" evidence="1">
    <location>
        <begin position="193"/>
        <end position="215"/>
    </location>
</feature>
<feature type="transmembrane region" description="Helical" evidence="1">
    <location>
        <begin position="145"/>
        <end position="163"/>
    </location>
</feature>
<evidence type="ECO:0000256" key="1">
    <source>
        <dbReference type="SAM" id="Phobius"/>
    </source>
</evidence>
<proteinExistence type="predicted"/>